<keyword evidence="3" id="KW-1185">Reference proteome</keyword>
<dbReference type="OrthoDB" id="346907at2759"/>
<dbReference type="GO" id="GO:0005524">
    <property type="term" value="F:ATP binding"/>
    <property type="evidence" value="ECO:0007669"/>
    <property type="project" value="InterPro"/>
</dbReference>
<dbReference type="InterPro" id="IPR051681">
    <property type="entry name" value="Ser/Thr_Kinases-Pseudokinases"/>
</dbReference>
<dbReference type="InterPro" id="IPR001245">
    <property type="entry name" value="Ser-Thr/Tyr_kinase_cat_dom"/>
</dbReference>
<dbReference type="Pfam" id="PF07714">
    <property type="entry name" value="PK_Tyr_Ser-Thr"/>
    <property type="match status" value="1"/>
</dbReference>
<evidence type="ECO:0000313" key="2">
    <source>
        <dbReference type="EMBL" id="PBK87183.1"/>
    </source>
</evidence>
<keyword evidence="2" id="KW-0418">Kinase</keyword>
<dbReference type="InterPro" id="IPR000719">
    <property type="entry name" value="Prot_kinase_dom"/>
</dbReference>
<keyword evidence="2" id="KW-0808">Transferase</keyword>
<dbReference type="PANTHER" id="PTHR44329:SF214">
    <property type="entry name" value="PROTEIN KINASE DOMAIN-CONTAINING PROTEIN"/>
    <property type="match status" value="1"/>
</dbReference>
<reference evidence="3" key="1">
    <citation type="journal article" date="2017" name="Nat. Ecol. Evol.">
        <title>Genome expansion and lineage-specific genetic innovations in the forest pathogenic fungi Armillaria.</title>
        <authorList>
            <person name="Sipos G."/>
            <person name="Prasanna A.N."/>
            <person name="Walter M.C."/>
            <person name="O'Connor E."/>
            <person name="Balint B."/>
            <person name="Krizsan K."/>
            <person name="Kiss B."/>
            <person name="Hess J."/>
            <person name="Varga T."/>
            <person name="Slot J."/>
            <person name="Riley R."/>
            <person name="Boka B."/>
            <person name="Rigling D."/>
            <person name="Barry K."/>
            <person name="Lee J."/>
            <person name="Mihaltcheva S."/>
            <person name="LaButti K."/>
            <person name="Lipzen A."/>
            <person name="Waldron R."/>
            <person name="Moloney N.M."/>
            <person name="Sperisen C."/>
            <person name="Kredics L."/>
            <person name="Vagvoelgyi C."/>
            <person name="Patrignani A."/>
            <person name="Fitzpatrick D."/>
            <person name="Nagy I."/>
            <person name="Doyle S."/>
            <person name="Anderson J.B."/>
            <person name="Grigoriev I.V."/>
            <person name="Gueldener U."/>
            <person name="Muensterkoetter M."/>
            <person name="Nagy L.G."/>
        </authorList>
    </citation>
    <scope>NUCLEOTIDE SEQUENCE [LARGE SCALE GENOMIC DNA]</scope>
    <source>
        <strain evidence="3">Ar21-2</strain>
    </source>
</reference>
<dbReference type="Proteomes" id="UP000217790">
    <property type="component" value="Unassembled WGS sequence"/>
</dbReference>
<accession>A0A2H3DG11</accession>
<gene>
    <name evidence="2" type="ORF">ARMGADRAFT_939338</name>
</gene>
<dbReference type="EMBL" id="KZ293680">
    <property type="protein sequence ID" value="PBK87183.1"/>
    <property type="molecule type" value="Genomic_DNA"/>
</dbReference>
<dbReference type="PROSITE" id="PS50011">
    <property type="entry name" value="PROTEIN_KINASE_DOM"/>
    <property type="match status" value="1"/>
</dbReference>
<dbReference type="InParanoid" id="A0A2H3DG11"/>
<dbReference type="AlphaFoldDB" id="A0A2H3DG11"/>
<sequence length="177" mass="20351">IVITGIDTCAYVYNEAYYHACCIKCLLKVAETYLVIPTCLVISNIWCEERHLICGGGYADICKGHINHSDVCLKVLRLFTNGDTKPREDVRKEFCCEVLVWRNLNHPNVLSFIGINEDLFYLSFCLISPWMNDSNLISFLAKHPEHNRMQCIVEVENGLHYLHSHKPQVIHADIQEV</sequence>
<dbReference type="InterPro" id="IPR011009">
    <property type="entry name" value="Kinase-like_dom_sf"/>
</dbReference>
<proteinExistence type="predicted"/>
<dbReference type="OMA" id="NIWCEER"/>
<feature type="non-terminal residue" evidence="2">
    <location>
        <position position="1"/>
    </location>
</feature>
<protein>
    <submittedName>
        <fullName evidence="2">Kinase-like protein</fullName>
    </submittedName>
</protein>
<dbReference type="STRING" id="47427.A0A2H3DG11"/>
<dbReference type="PANTHER" id="PTHR44329">
    <property type="entry name" value="SERINE/THREONINE-PROTEIN KINASE TNNI3K-RELATED"/>
    <property type="match status" value="1"/>
</dbReference>
<dbReference type="GO" id="GO:0004674">
    <property type="term" value="F:protein serine/threonine kinase activity"/>
    <property type="evidence" value="ECO:0007669"/>
    <property type="project" value="TreeGrafter"/>
</dbReference>
<evidence type="ECO:0000313" key="3">
    <source>
        <dbReference type="Proteomes" id="UP000217790"/>
    </source>
</evidence>
<dbReference type="SUPFAM" id="SSF56112">
    <property type="entry name" value="Protein kinase-like (PK-like)"/>
    <property type="match status" value="1"/>
</dbReference>
<dbReference type="Gene3D" id="1.10.510.10">
    <property type="entry name" value="Transferase(Phosphotransferase) domain 1"/>
    <property type="match status" value="1"/>
</dbReference>
<name>A0A2H3DG11_ARMGA</name>
<evidence type="ECO:0000259" key="1">
    <source>
        <dbReference type="PROSITE" id="PS50011"/>
    </source>
</evidence>
<organism evidence="2 3">
    <name type="scientific">Armillaria gallica</name>
    <name type="common">Bulbous honey fungus</name>
    <name type="synonym">Armillaria bulbosa</name>
    <dbReference type="NCBI Taxonomy" id="47427"/>
    <lineage>
        <taxon>Eukaryota</taxon>
        <taxon>Fungi</taxon>
        <taxon>Dikarya</taxon>
        <taxon>Basidiomycota</taxon>
        <taxon>Agaricomycotina</taxon>
        <taxon>Agaricomycetes</taxon>
        <taxon>Agaricomycetidae</taxon>
        <taxon>Agaricales</taxon>
        <taxon>Marasmiineae</taxon>
        <taxon>Physalacriaceae</taxon>
        <taxon>Armillaria</taxon>
    </lineage>
</organism>
<feature type="domain" description="Protein kinase" evidence="1">
    <location>
        <begin position="47"/>
        <end position="177"/>
    </location>
</feature>